<feature type="compositionally biased region" description="Basic and acidic residues" evidence="1">
    <location>
        <begin position="94"/>
        <end position="104"/>
    </location>
</feature>
<dbReference type="EMBL" id="GFPF01011456">
    <property type="protein sequence ID" value="MAA22602.1"/>
    <property type="molecule type" value="Transcribed_RNA"/>
</dbReference>
<proteinExistence type="predicted"/>
<sequence length="150" mass="16757">MDNSSKHPSWAFEAGACQQQQQRQGTYPPQPQQQQQQQQQVEANNEAINMSSESRDQQSPPGASCSWQSAWAAGGQQSQEQSGQPIMQQGSSYDKQESDMSPSDRKRKVHQLMPSPEPSPEHGYIGQHSQALGGHYADSYFRYKKMKVGT</sequence>
<evidence type="ECO:0000313" key="2">
    <source>
        <dbReference type="EMBL" id="MAA22602.1"/>
    </source>
</evidence>
<protein>
    <submittedName>
        <fullName evidence="2">Rna binding protein cugbp1/bruno rrm superfamily</fullName>
    </submittedName>
</protein>
<feature type="compositionally biased region" description="Polar residues" evidence="1">
    <location>
        <begin position="41"/>
        <end position="61"/>
    </location>
</feature>
<evidence type="ECO:0000256" key="1">
    <source>
        <dbReference type="SAM" id="MobiDB-lite"/>
    </source>
</evidence>
<accession>A0A224Z871</accession>
<feature type="region of interest" description="Disordered" evidence="1">
    <location>
        <begin position="1"/>
        <end position="128"/>
    </location>
</feature>
<dbReference type="AlphaFoldDB" id="A0A224Z871"/>
<reference evidence="2" key="1">
    <citation type="journal article" date="2017" name="Parasit. Vectors">
        <title>Sialotranscriptomics of Rhipicephalus zambeziensis reveals intricate expression profiles of secretory proteins and suggests tight temporal transcriptional regulation during blood-feeding.</title>
        <authorList>
            <person name="de Castro M.H."/>
            <person name="de Klerk D."/>
            <person name="Pienaar R."/>
            <person name="Rees D.J.G."/>
            <person name="Mans B.J."/>
        </authorList>
    </citation>
    <scope>NUCLEOTIDE SEQUENCE</scope>
    <source>
        <tissue evidence="2">Salivary glands</tissue>
    </source>
</reference>
<name>A0A224Z871_9ACAR</name>
<organism evidence="2">
    <name type="scientific">Rhipicephalus zambeziensis</name>
    <dbReference type="NCBI Taxonomy" id="60191"/>
    <lineage>
        <taxon>Eukaryota</taxon>
        <taxon>Metazoa</taxon>
        <taxon>Ecdysozoa</taxon>
        <taxon>Arthropoda</taxon>
        <taxon>Chelicerata</taxon>
        <taxon>Arachnida</taxon>
        <taxon>Acari</taxon>
        <taxon>Parasitiformes</taxon>
        <taxon>Ixodida</taxon>
        <taxon>Ixodoidea</taxon>
        <taxon>Ixodidae</taxon>
        <taxon>Rhipicephalinae</taxon>
        <taxon>Rhipicephalus</taxon>
        <taxon>Rhipicephalus</taxon>
    </lineage>
</organism>
<feature type="compositionally biased region" description="Low complexity" evidence="1">
    <location>
        <begin position="18"/>
        <end position="40"/>
    </location>
</feature>
<feature type="compositionally biased region" description="Low complexity" evidence="1">
    <location>
        <begin position="66"/>
        <end position="90"/>
    </location>
</feature>